<keyword evidence="2" id="KW-1185">Reference proteome</keyword>
<sequence>MNTVIDDEPQRNFAENIILSEEQVAEIKARHERRETPAQIGIAMELAPEYVFAALIDQQYAYIPAIDLGLLPQPDVHFPDPSLVQFRQSFRAMSEAARRLCLI</sequence>
<dbReference type="AlphaFoldDB" id="A0A8I1GIK5"/>
<accession>A0A8I1GIK5</accession>
<evidence type="ECO:0000313" key="1">
    <source>
        <dbReference type="EMBL" id="MBJ7544430.1"/>
    </source>
</evidence>
<dbReference type="RefSeq" id="WP_155955124.1">
    <property type="nucleotide sequence ID" value="NZ_JAEMUK010000079.1"/>
</dbReference>
<dbReference type="EMBL" id="JAEMUK010000079">
    <property type="protein sequence ID" value="MBJ7544430.1"/>
    <property type="molecule type" value="Genomic_DNA"/>
</dbReference>
<comment type="caution">
    <text evidence="1">The sequence shown here is derived from an EMBL/GenBank/DDBJ whole genome shotgun (WGS) entry which is preliminary data.</text>
</comment>
<protein>
    <submittedName>
        <fullName evidence="1">Uncharacterized protein</fullName>
    </submittedName>
</protein>
<proteinExistence type="predicted"/>
<gene>
    <name evidence="1" type="ORF">JDN41_12820</name>
</gene>
<reference evidence="1 2" key="1">
    <citation type="submission" date="2020-12" db="EMBL/GenBank/DDBJ databases">
        <title>Revised draft genomes of Rhodomicrobium vannielii ATCC 17100 and Rhodomicrobium udaipurense JA643.</title>
        <authorList>
            <person name="Conners E.M."/>
            <person name="Davenport E.J."/>
            <person name="Bose A."/>
        </authorList>
    </citation>
    <scope>NUCLEOTIDE SEQUENCE [LARGE SCALE GENOMIC DNA]</scope>
    <source>
        <strain evidence="1 2">JA643</strain>
    </source>
</reference>
<name>A0A8I1GIK5_9HYPH</name>
<organism evidence="1 2">
    <name type="scientific">Rhodomicrobium udaipurense</name>
    <dbReference type="NCBI Taxonomy" id="1202716"/>
    <lineage>
        <taxon>Bacteria</taxon>
        <taxon>Pseudomonadati</taxon>
        <taxon>Pseudomonadota</taxon>
        <taxon>Alphaproteobacteria</taxon>
        <taxon>Hyphomicrobiales</taxon>
        <taxon>Hyphomicrobiaceae</taxon>
        <taxon>Rhodomicrobium</taxon>
    </lineage>
</organism>
<dbReference type="Proteomes" id="UP000623250">
    <property type="component" value="Unassembled WGS sequence"/>
</dbReference>
<evidence type="ECO:0000313" key="2">
    <source>
        <dbReference type="Proteomes" id="UP000623250"/>
    </source>
</evidence>